<dbReference type="Gene3D" id="3.40.50.2300">
    <property type="match status" value="1"/>
</dbReference>
<evidence type="ECO:0000313" key="3">
    <source>
        <dbReference type="EMBL" id="MBC2602411.1"/>
    </source>
</evidence>
<dbReference type="AlphaFoldDB" id="A0A7X1AYN5"/>
<evidence type="ECO:0000259" key="2">
    <source>
        <dbReference type="PROSITE" id="PS50110"/>
    </source>
</evidence>
<organism evidence="3 4">
    <name type="scientific">Puniceicoccus vermicola</name>
    <dbReference type="NCBI Taxonomy" id="388746"/>
    <lineage>
        <taxon>Bacteria</taxon>
        <taxon>Pseudomonadati</taxon>
        <taxon>Verrucomicrobiota</taxon>
        <taxon>Opitutia</taxon>
        <taxon>Puniceicoccales</taxon>
        <taxon>Puniceicoccaceae</taxon>
        <taxon>Puniceicoccus</taxon>
    </lineage>
</organism>
<dbReference type="InterPro" id="IPR052893">
    <property type="entry name" value="TCS_response_regulator"/>
</dbReference>
<comment type="caution">
    <text evidence="3">The sequence shown here is derived from an EMBL/GenBank/DDBJ whole genome shotgun (WGS) entry which is preliminary data.</text>
</comment>
<dbReference type="SMART" id="SM00448">
    <property type="entry name" value="REC"/>
    <property type="match status" value="1"/>
</dbReference>
<dbReference type="PROSITE" id="PS50110">
    <property type="entry name" value="RESPONSE_REGULATORY"/>
    <property type="match status" value="1"/>
</dbReference>
<dbReference type="Pfam" id="PF00072">
    <property type="entry name" value="Response_reg"/>
    <property type="match status" value="1"/>
</dbReference>
<dbReference type="SUPFAM" id="SSF52172">
    <property type="entry name" value="CheY-like"/>
    <property type="match status" value="1"/>
</dbReference>
<reference evidence="3 4" key="1">
    <citation type="submission" date="2020-07" db="EMBL/GenBank/DDBJ databases">
        <authorList>
            <person name="Feng X."/>
        </authorList>
    </citation>
    <scope>NUCLEOTIDE SEQUENCE [LARGE SCALE GENOMIC DNA]</scope>
    <source>
        <strain evidence="3 4">JCM14086</strain>
    </source>
</reference>
<feature type="domain" description="Response regulatory" evidence="2">
    <location>
        <begin position="18"/>
        <end position="143"/>
    </location>
</feature>
<dbReference type="GO" id="GO:0000160">
    <property type="term" value="P:phosphorelay signal transduction system"/>
    <property type="evidence" value="ECO:0007669"/>
    <property type="project" value="InterPro"/>
</dbReference>
<accession>A0A7X1AYN5</accession>
<feature type="modified residue" description="4-aspartylphosphate" evidence="1">
    <location>
        <position position="75"/>
    </location>
</feature>
<dbReference type="PANTHER" id="PTHR44520:SF2">
    <property type="entry name" value="RESPONSE REGULATOR RCP1"/>
    <property type="match status" value="1"/>
</dbReference>
<proteinExistence type="predicted"/>
<dbReference type="EMBL" id="JACHVA010000089">
    <property type="protein sequence ID" value="MBC2602411.1"/>
    <property type="molecule type" value="Genomic_DNA"/>
</dbReference>
<dbReference type="RefSeq" id="WP_185693096.1">
    <property type="nucleotide sequence ID" value="NZ_JACHVA010000089.1"/>
</dbReference>
<dbReference type="InterPro" id="IPR001789">
    <property type="entry name" value="Sig_transdc_resp-reg_receiver"/>
</dbReference>
<name>A0A7X1AYN5_9BACT</name>
<evidence type="ECO:0000256" key="1">
    <source>
        <dbReference type="PROSITE-ProRule" id="PRU00169"/>
    </source>
</evidence>
<keyword evidence="1" id="KW-0597">Phosphoprotein</keyword>
<gene>
    <name evidence="3" type="ORF">H5P30_11545</name>
</gene>
<evidence type="ECO:0000313" key="4">
    <source>
        <dbReference type="Proteomes" id="UP000525652"/>
    </source>
</evidence>
<dbReference type="Proteomes" id="UP000525652">
    <property type="component" value="Unassembled WGS sequence"/>
</dbReference>
<sequence>MQILNQTNNYKCLNDSNPIIMVDDSKIDISIAQRVHKRSDLPNPFLSFSSGPDFLVYMKKVKTGEEPTPALVLLDINMPMLNGFDTIAELRKQEEFADIPIIIMLTNSDDPHDVEKARELGANGFQTKMFEIEKYVAFFNSLKSSS</sequence>
<protein>
    <submittedName>
        <fullName evidence="3">Response regulator</fullName>
    </submittedName>
</protein>
<dbReference type="InterPro" id="IPR011006">
    <property type="entry name" value="CheY-like_superfamily"/>
</dbReference>
<dbReference type="PANTHER" id="PTHR44520">
    <property type="entry name" value="RESPONSE REGULATOR RCP1-RELATED"/>
    <property type="match status" value="1"/>
</dbReference>
<keyword evidence="4" id="KW-1185">Reference proteome</keyword>